<keyword evidence="5 10" id="KW-0808">Transferase</keyword>
<dbReference type="GO" id="GO:0000428">
    <property type="term" value="C:DNA-directed RNA polymerase complex"/>
    <property type="evidence" value="ECO:0007669"/>
    <property type="project" value="UniProtKB-KW"/>
</dbReference>
<dbReference type="SMART" id="SM01409">
    <property type="entry name" value="RNA_pol_Rpb6"/>
    <property type="match status" value="1"/>
</dbReference>
<evidence type="ECO:0000256" key="9">
    <source>
        <dbReference type="ARBA" id="ARBA00048552"/>
    </source>
</evidence>
<dbReference type="GO" id="GO:0006351">
    <property type="term" value="P:DNA-templated transcription"/>
    <property type="evidence" value="ECO:0007669"/>
    <property type="project" value="UniProtKB-UniRule"/>
</dbReference>
<comment type="function">
    <text evidence="10">Promotes RNA polymerase assembly. Latches the N- and C-terminal regions of the beta' subunit thereby facilitating its interaction with the beta and alpha subunits.</text>
</comment>
<dbReference type="KEGG" id="mox:DAMO_2577"/>
<dbReference type="Gene3D" id="3.90.940.10">
    <property type="match status" value="1"/>
</dbReference>
<dbReference type="eggNOG" id="COG1758">
    <property type="taxonomic scope" value="Bacteria"/>
</dbReference>
<proteinExistence type="inferred from homology"/>
<feature type="region of interest" description="Disordered" evidence="11">
    <location>
        <begin position="90"/>
        <end position="116"/>
    </location>
</feature>
<evidence type="ECO:0000313" key="13">
    <source>
        <dbReference type="Proteomes" id="UP000006898"/>
    </source>
</evidence>
<name>D5MIX0_METO1</name>
<dbReference type="InterPro" id="IPR006110">
    <property type="entry name" value="Pol_omega/Rpo6/RPB6"/>
</dbReference>
<evidence type="ECO:0000256" key="11">
    <source>
        <dbReference type="SAM" id="MobiDB-lite"/>
    </source>
</evidence>
<dbReference type="Pfam" id="PF01192">
    <property type="entry name" value="RNA_pol_Rpb6"/>
    <property type="match status" value="1"/>
</dbReference>
<dbReference type="SUPFAM" id="SSF63562">
    <property type="entry name" value="RPB6/omega subunit-like"/>
    <property type="match status" value="1"/>
</dbReference>
<dbReference type="PANTHER" id="PTHR34476">
    <property type="entry name" value="DNA-DIRECTED RNA POLYMERASE SUBUNIT OMEGA"/>
    <property type="match status" value="1"/>
</dbReference>
<sequence length="148" mass="16221">MPLFPLEQLLTHVDSKYRLVIIAAKRAKQVMRGAEHLIAAKSNKATYIALEEIGAGKLAYEMKAAEGAAAVELVGPEAGATWFRSLSVGDTLGEEELTEREEEEKEGIEPEENPVELLAESGEEIEKLEVTDLETLEEPVEVEAEDEA</sequence>
<dbReference type="HOGENOM" id="CLU_1755505_0_0_0"/>
<evidence type="ECO:0000256" key="6">
    <source>
        <dbReference type="ARBA" id="ARBA00022695"/>
    </source>
</evidence>
<comment type="subunit">
    <text evidence="10">The RNAP catalytic core consists of 2 alpha, 1 beta, 1 beta' and 1 omega subunit. When a sigma factor is associated with the core the holoenzyme is formed, which can initiate transcription.</text>
</comment>
<dbReference type="EMBL" id="FP565575">
    <property type="protein sequence ID" value="CBE69650.1"/>
    <property type="molecule type" value="Genomic_DNA"/>
</dbReference>
<evidence type="ECO:0000256" key="2">
    <source>
        <dbReference type="ARBA" id="ARBA00012418"/>
    </source>
</evidence>
<evidence type="ECO:0000256" key="1">
    <source>
        <dbReference type="ARBA" id="ARBA00006711"/>
    </source>
</evidence>
<comment type="similarity">
    <text evidence="1 10">Belongs to the RNA polymerase subunit omega family.</text>
</comment>
<dbReference type="InterPro" id="IPR036161">
    <property type="entry name" value="RPB6/omega-like_sf"/>
</dbReference>
<dbReference type="EC" id="2.7.7.6" evidence="2 10"/>
<dbReference type="HAMAP" id="MF_00366">
    <property type="entry name" value="RNApol_bact_RpoZ"/>
    <property type="match status" value="1"/>
</dbReference>
<keyword evidence="7 10" id="KW-0804">Transcription</keyword>
<evidence type="ECO:0000256" key="4">
    <source>
        <dbReference type="ARBA" id="ARBA00022478"/>
    </source>
</evidence>
<dbReference type="AlphaFoldDB" id="D5MIX0"/>
<comment type="catalytic activity">
    <reaction evidence="9 10">
        <text>RNA(n) + a ribonucleoside 5'-triphosphate = RNA(n+1) + diphosphate</text>
        <dbReference type="Rhea" id="RHEA:21248"/>
        <dbReference type="Rhea" id="RHEA-COMP:14527"/>
        <dbReference type="Rhea" id="RHEA-COMP:17342"/>
        <dbReference type="ChEBI" id="CHEBI:33019"/>
        <dbReference type="ChEBI" id="CHEBI:61557"/>
        <dbReference type="ChEBI" id="CHEBI:140395"/>
        <dbReference type="EC" id="2.7.7.6"/>
    </reaction>
</comment>
<evidence type="ECO:0000256" key="3">
    <source>
        <dbReference type="ARBA" id="ARBA00013725"/>
    </source>
</evidence>
<dbReference type="Proteomes" id="UP000006898">
    <property type="component" value="Chromosome"/>
</dbReference>
<accession>D5MIX0</accession>
<evidence type="ECO:0000256" key="5">
    <source>
        <dbReference type="ARBA" id="ARBA00022679"/>
    </source>
</evidence>
<dbReference type="GO" id="GO:0003677">
    <property type="term" value="F:DNA binding"/>
    <property type="evidence" value="ECO:0007669"/>
    <property type="project" value="UniProtKB-UniRule"/>
</dbReference>
<reference evidence="12 13" key="1">
    <citation type="journal article" date="2010" name="Nature">
        <title>Nitrite-driven anaerobic methane oxidation by oxygenic bacteria.</title>
        <authorList>
            <person name="Ettwig K.F."/>
            <person name="Butler M.K."/>
            <person name="Le Paslier D."/>
            <person name="Pelletier E."/>
            <person name="Mangenot S."/>
            <person name="Kuypers M.M.M."/>
            <person name="Schreiber F."/>
            <person name="Dutilh B.E."/>
            <person name="Zedelius J."/>
            <person name="de Beer D."/>
            <person name="Gloerich J."/>
            <person name="Wessels H.J.C.T."/>
            <person name="van Allen T."/>
            <person name="Luesken F."/>
            <person name="Wu M."/>
            <person name="van de Pas-Schoonen K.T."/>
            <person name="Op den Camp H.J.M."/>
            <person name="Janssen-Megens E.M."/>
            <person name="Francoijs K-J."/>
            <person name="Stunnenberg H."/>
            <person name="Weissenbach J."/>
            <person name="Jetten M.S.M."/>
            <person name="Strous M."/>
        </authorList>
    </citation>
    <scope>NUCLEOTIDE SEQUENCE [LARGE SCALE GENOMIC DNA]</scope>
</reference>
<protein>
    <recommendedName>
        <fullName evidence="3 10">DNA-directed RNA polymerase subunit omega</fullName>
        <shortName evidence="10">RNAP omega subunit</shortName>
        <ecNumber evidence="2 10">2.7.7.6</ecNumber>
    </recommendedName>
    <alternativeName>
        <fullName evidence="10">RNA polymerase omega subunit</fullName>
    </alternativeName>
    <alternativeName>
        <fullName evidence="8 10">Transcriptase subunit omega</fullName>
    </alternativeName>
</protein>
<dbReference type="NCBIfam" id="TIGR00690">
    <property type="entry name" value="rpoZ"/>
    <property type="match status" value="1"/>
</dbReference>
<feature type="compositionally biased region" description="Acidic residues" evidence="11">
    <location>
        <begin position="92"/>
        <end position="114"/>
    </location>
</feature>
<keyword evidence="6 10" id="KW-0548">Nucleotidyltransferase</keyword>
<dbReference type="InterPro" id="IPR003716">
    <property type="entry name" value="DNA-dir_RNA_pol_omega"/>
</dbReference>
<gene>
    <name evidence="10" type="primary">rpoZ</name>
    <name evidence="12" type="ORF">DAMO_2577</name>
</gene>
<dbReference type="STRING" id="671143.DAMO_2577"/>
<evidence type="ECO:0000256" key="10">
    <source>
        <dbReference type="HAMAP-Rule" id="MF_00366"/>
    </source>
</evidence>
<dbReference type="PANTHER" id="PTHR34476:SF1">
    <property type="entry name" value="DNA-DIRECTED RNA POLYMERASE SUBUNIT OMEGA"/>
    <property type="match status" value="1"/>
</dbReference>
<evidence type="ECO:0000313" key="12">
    <source>
        <dbReference type="EMBL" id="CBE69650.1"/>
    </source>
</evidence>
<evidence type="ECO:0000256" key="8">
    <source>
        <dbReference type="ARBA" id="ARBA00029924"/>
    </source>
</evidence>
<keyword evidence="4 10" id="KW-0240">DNA-directed RNA polymerase</keyword>
<organism evidence="12 13">
    <name type="scientific">Methylomirabilis oxygeniifera</name>
    <dbReference type="NCBI Taxonomy" id="671143"/>
    <lineage>
        <taxon>Bacteria</taxon>
        <taxon>Candidatus Methylomirabilota</taxon>
        <taxon>Candidatus Methylomirabilia</taxon>
        <taxon>Candidatus Methylomirabilales</taxon>
        <taxon>Candidatus Methylomirabilaceae</taxon>
        <taxon>Candidatus Methylomirabilis</taxon>
    </lineage>
</organism>
<dbReference type="GO" id="GO:0003899">
    <property type="term" value="F:DNA-directed RNA polymerase activity"/>
    <property type="evidence" value="ECO:0007669"/>
    <property type="project" value="UniProtKB-UniRule"/>
</dbReference>
<evidence type="ECO:0000256" key="7">
    <source>
        <dbReference type="ARBA" id="ARBA00023163"/>
    </source>
</evidence>